<proteinExistence type="predicted"/>
<dbReference type="Proteomes" id="UP000809349">
    <property type="component" value="Unassembled WGS sequence"/>
</dbReference>
<accession>A0ABS7SSB4</accession>
<reference evidence="3 4" key="1">
    <citation type="submission" date="2021-08" db="EMBL/GenBank/DDBJ databases">
        <title>Massilia sp. R798.</title>
        <authorList>
            <person name="Baek J.H."/>
            <person name="Jung H.S."/>
            <person name="Kim K.R."/>
            <person name="Jeon C.O."/>
        </authorList>
    </citation>
    <scope>NUCLEOTIDE SEQUENCE [LARGE SCALE GENOMIC DNA]</scope>
    <source>
        <strain evidence="3 4">R798</strain>
    </source>
</reference>
<evidence type="ECO:0000259" key="2">
    <source>
        <dbReference type="Pfam" id="PF16036"/>
    </source>
</evidence>
<dbReference type="EMBL" id="JAFBIL020000006">
    <property type="protein sequence ID" value="MBZ2208841.1"/>
    <property type="molecule type" value="Genomic_DNA"/>
</dbReference>
<protein>
    <submittedName>
        <fullName evidence="3">Chalcone isomerase family protein</fullName>
    </submittedName>
</protein>
<keyword evidence="3" id="KW-0413">Isomerase</keyword>
<sequence>MARLLLVALMSTVFASAAQAAMPQVAPDLPGARVSGQGKFTWFGMKIYDASLWVGEAGYAPGAPFALELRYARALSGVRIADASADQMEKTGGGTKAQRALWLGKMRAIFPDVKEGSRITGVFLPGGAVRFHLDEAVLGTISEPGFAQAFAGIWLSPRTTAPQLREALLKEAARQ</sequence>
<dbReference type="Gene3D" id="3.50.70.10">
    <property type="match status" value="1"/>
</dbReference>
<comment type="caution">
    <text evidence="3">The sequence shown here is derived from an EMBL/GenBank/DDBJ whole genome shotgun (WGS) entry which is preliminary data.</text>
</comment>
<keyword evidence="4" id="KW-1185">Reference proteome</keyword>
<evidence type="ECO:0000313" key="4">
    <source>
        <dbReference type="Proteomes" id="UP000809349"/>
    </source>
</evidence>
<feature type="chain" id="PRO_5046818928" evidence="1">
    <location>
        <begin position="21"/>
        <end position="175"/>
    </location>
</feature>
<keyword evidence="1" id="KW-0732">Signal</keyword>
<dbReference type="InterPro" id="IPR016087">
    <property type="entry name" value="Chalcone_isomerase"/>
</dbReference>
<name>A0ABS7SSB4_9BURK</name>
<feature type="signal peptide" evidence="1">
    <location>
        <begin position="1"/>
        <end position="20"/>
    </location>
</feature>
<evidence type="ECO:0000256" key="1">
    <source>
        <dbReference type="SAM" id="SignalP"/>
    </source>
</evidence>
<gene>
    <name evidence="3" type="ORF">I4X03_016360</name>
</gene>
<evidence type="ECO:0000313" key="3">
    <source>
        <dbReference type="EMBL" id="MBZ2208841.1"/>
    </source>
</evidence>
<dbReference type="GO" id="GO:0016853">
    <property type="term" value="F:isomerase activity"/>
    <property type="evidence" value="ECO:0007669"/>
    <property type="project" value="UniProtKB-KW"/>
</dbReference>
<feature type="domain" description="Chalcone isomerase" evidence="2">
    <location>
        <begin position="41"/>
        <end position="169"/>
    </location>
</feature>
<organism evidence="3 4">
    <name type="scientific">Massilia soli</name>
    <dbReference type="NCBI Taxonomy" id="2792854"/>
    <lineage>
        <taxon>Bacteria</taxon>
        <taxon>Pseudomonadati</taxon>
        <taxon>Pseudomonadota</taxon>
        <taxon>Betaproteobacteria</taxon>
        <taxon>Burkholderiales</taxon>
        <taxon>Oxalobacteraceae</taxon>
        <taxon>Telluria group</taxon>
        <taxon>Massilia</taxon>
    </lineage>
</organism>
<dbReference type="Pfam" id="PF16036">
    <property type="entry name" value="Chalcone_3"/>
    <property type="match status" value="1"/>
</dbReference>
<dbReference type="InterPro" id="IPR016088">
    <property type="entry name" value="Chalcone_isomerase_3-sand"/>
</dbReference>